<feature type="signal peptide" evidence="11">
    <location>
        <begin position="1"/>
        <end position="26"/>
    </location>
</feature>
<evidence type="ECO:0000256" key="2">
    <source>
        <dbReference type="ARBA" id="ARBA00009121"/>
    </source>
</evidence>
<name>A0A9Q0J157_9ROSI</name>
<sequence>MASHSRTQVFLVCALLALSLCKPSYGSGIVIYWGQNGNEGTLTETCASGLYKIVNIAFLNTFGAGQTPGYDLAGHCGSSWKSCTFLSSEISECQARGIKVLISLGGGIGSYRLTSVEDARNVADYIWNNFLGGQSTSRPFGAAVLDGVDFDIEGGSNLYWDDLARFLSAYSSQGRKVYLGAAPQCPIPDYYLDKAIRTGLFDYVWTQFYNNPPCQFSNGNANNLISSWNNWISLLTSLNSNTQLFLGLPAATDAAYSGGFIPAGELISLCPTFMPSSRYGGIMLWSRFTDRRDGYSRQIKSSCVTEPATLSAEKLISYVI</sequence>
<evidence type="ECO:0000313" key="13">
    <source>
        <dbReference type="EMBL" id="KAJ4824474.1"/>
    </source>
</evidence>
<dbReference type="GO" id="GO:0006032">
    <property type="term" value="P:chitin catabolic process"/>
    <property type="evidence" value="ECO:0007669"/>
    <property type="project" value="UniProtKB-KW"/>
</dbReference>
<dbReference type="InterPro" id="IPR001579">
    <property type="entry name" value="Glyco_hydro_18_chit_AS"/>
</dbReference>
<dbReference type="InterPro" id="IPR045321">
    <property type="entry name" value="Cts1-like"/>
</dbReference>
<dbReference type="PANTHER" id="PTHR45708">
    <property type="entry name" value="ENDOCHITINASE"/>
    <property type="match status" value="1"/>
</dbReference>
<dbReference type="Proteomes" id="UP001141552">
    <property type="component" value="Unassembled WGS sequence"/>
</dbReference>
<dbReference type="GO" id="GO:0005576">
    <property type="term" value="C:extracellular region"/>
    <property type="evidence" value="ECO:0007669"/>
    <property type="project" value="TreeGrafter"/>
</dbReference>
<evidence type="ECO:0000256" key="4">
    <source>
        <dbReference type="ARBA" id="ARBA00022801"/>
    </source>
</evidence>
<accession>A0A9Q0J157</accession>
<evidence type="ECO:0000256" key="7">
    <source>
        <dbReference type="ARBA" id="ARBA00023277"/>
    </source>
</evidence>
<gene>
    <name evidence="13" type="ORF">Tsubulata_017042</name>
</gene>
<organism evidence="13 14">
    <name type="scientific">Turnera subulata</name>
    <dbReference type="NCBI Taxonomy" id="218843"/>
    <lineage>
        <taxon>Eukaryota</taxon>
        <taxon>Viridiplantae</taxon>
        <taxon>Streptophyta</taxon>
        <taxon>Embryophyta</taxon>
        <taxon>Tracheophyta</taxon>
        <taxon>Spermatophyta</taxon>
        <taxon>Magnoliopsida</taxon>
        <taxon>eudicotyledons</taxon>
        <taxon>Gunneridae</taxon>
        <taxon>Pentapetalae</taxon>
        <taxon>rosids</taxon>
        <taxon>fabids</taxon>
        <taxon>Malpighiales</taxon>
        <taxon>Passifloraceae</taxon>
        <taxon>Turnera</taxon>
    </lineage>
</organism>
<keyword evidence="5" id="KW-0146">Chitin degradation</keyword>
<evidence type="ECO:0000256" key="3">
    <source>
        <dbReference type="ARBA" id="ARBA00012729"/>
    </source>
</evidence>
<comment type="caution">
    <text evidence="13">The sequence shown here is derived from an EMBL/GenBank/DDBJ whole genome shotgun (WGS) entry which is preliminary data.</text>
</comment>
<keyword evidence="7" id="KW-0119">Carbohydrate metabolism</keyword>
<keyword evidence="6" id="KW-1015">Disulfide bond</keyword>
<keyword evidence="11" id="KW-0732">Signal</keyword>
<dbReference type="Gene3D" id="3.20.20.80">
    <property type="entry name" value="Glycosidases"/>
    <property type="match status" value="1"/>
</dbReference>
<evidence type="ECO:0000256" key="1">
    <source>
        <dbReference type="ARBA" id="ARBA00000822"/>
    </source>
</evidence>
<keyword evidence="14" id="KW-1185">Reference proteome</keyword>
<reference evidence="13" key="1">
    <citation type="submission" date="2022-02" db="EMBL/GenBank/DDBJ databases">
        <authorList>
            <person name="Henning P.M."/>
            <person name="McCubbin A.G."/>
            <person name="Shore J.S."/>
        </authorList>
    </citation>
    <scope>NUCLEOTIDE SEQUENCE</scope>
    <source>
        <strain evidence="13">F60SS</strain>
        <tissue evidence="13">Leaves</tissue>
    </source>
</reference>
<dbReference type="GO" id="GO:0000272">
    <property type="term" value="P:polysaccharide catabolic process"/>
    <property type="evidence" value="ECO:0007669"/>
    <property type="project" value="UniProtKB-KW"/>
</dbReference>
<proteinExistence type="inferred from homology"/>
<keyword evidence="8 10" id="KW-0326">Glycosidase</keyword>
<evidence type="ECO:0000256" key="5">
    <source>
        <dbReference type="ARBA" id="ARBA00023024"/>
    </source>
</evidence>
<evidence type="ECO:0000256" key="6">
    <source>
        <dbReference type="ARBA" id="ARBA00023157"/>
    </source>
</evidence>
<evidence type="ECO:0000259" key="12">
    <source>
        <dbReference type="PROSITE" id="PS51910"/>
    </source>
</evidence>
<dbReference type="FunFam" id="3.20.20.80:FF:000015">
    <property type="entry name" value="Acidic endochitinase SE2"/>
    <property type="match status" value="1"/>
</dbReference>
<dbReference type="InterPro" id="IPR001223">
    <property type="entry name" value="Glyco_hydro18_cat"/>
</dbReference>
<evidence type="ECO:0000256" key="8">
    <source>
        <dbReference type="ARBA" id="ARBA00023295"/>
    </source>
</evidence>
<feature type="chain" id="PRO_5040514764" description="chitinase" evidence="11">
    <location>
        <begin position="27"/>
        <end position="320"/>
    </location>
</feature>
<evidence type="ECO:0000256" key="9">
    <source>
        <dbReference type="ARBA" id="ARBA00023326"/>
    </source>
</evidence>
<reference evidence="13" key="2">
    <citation type="journal article" date="2023" name="Plants (Basel)">
        <title>Annotation of the Turnera subulata (Passifloraceae) Draft Genome Reveals the S-Locus Evolved after the Divergence of Turneroideae from Passifloroideae in a Stepwise Manner.</title>
        <authorList>
            <person name="Henning P.M."/>
            <person name="Roalson E.H."/>
            <person name="Mir W."/>
            <person name="McCubbin A.G."/>
            <person name="Shore J.S."/>
        </authorList>
    </citation>
    <scope>NUCLEOTIDE SEQUENCE</scope>
    <source>
        <strain evidence="13">F60SS</strain>
    </source>
</reference>
<dbReference type="GO" id="GO:0008843">
    <property type="term" value="F:endochitinase activity"/>
    <property type="evidence" value="ECO:0007669"/>
    <property type="project" value="UniProtKB-EC"/>
</dbReference>
<dbReference type="PROSITE" id="PS01095">
    <property type="entry name" value="GH18_1"/>
    <property type="match status" value="1"/>
</dbReference>
<dbReference type="PROSITE" id="PS51910">
    <property type="entry name" value="GH18_2"/>
    <property type="match status" value="1"/>
</dbReference>
<dbReference type="EC" id="3.2.1.14" evidence="3"/>
<keyword evidence="4 10" id="KW-0378">Hydrolase</keyword>
<evidence type="ECO:0000256" key="10">
    <source>
        <dbReference type="RuleBase" id="RU000489"/>
    </source>
</evidence>
<dbReference type="Pfam" id="PF00704">
    <property type="entry name" value="Glyco_hydro_18"/>
    <property type="match status" value="1"/>
</dbReference>
<protein>
    <recommendedName>
        <fullName evidence="3">chitinase</fullName>
        <ecNumber evidence="3">3.2.1.14</ecNumber>
    </recommendedName>
</protein>
<feature type="domain" description="GH18" evidence="12">
    <location>
        <begin position="27"/>
        <end position="306"/>
    </location>
</feature>
<dbReference type="OrthoDB" id="6020543at2759"/>
<evidence type="ECO:0000313" key="14">
    <source>
        <dbReference type="Proteomes" id="UP001141552"/>
    </source>
</evidence>
<dbReference type="CDD" id="cd02877">
    <property type="entry name" value="GH18_hevamine_XipI_class_III"/>
    <property type="match status" value="1"/>
</dbReference>
<dbReference type="EMBL" id="JAKUCV010007179">
    <property type="protein sequence ID" value="KAJ4824474.1"/>
    <property type="molecule type" value="Genomic_DNA"/>
</dbReference>
<comment type="catalytic activity">
    <reaction evidence="1">
        <text>Random endo-hydrolysis of N-acetyl-beta-D-glucosaminide (1-&gt;4)-beta-linkages in chitin and chitodextrins.</text>
        <dbReference type="EC" id="3.2.1.14"/>
    </reaction>
</comment>
<dbReference type="InterPro" id="IPR050542">
    <property type="entry name" value="Glycosyl_Hydrlase18_Chitinase"/>
</dbReference>
<comment type="similarity">
    <text evidence="2">Belongs to the glycosyl hydrolase 18 family. Chitinase class II subfamily.</text>
</comment>
<dbReference type="PANTHER" id="PTHR45708:SF21">
    <property type="entry name" value="ACIDIC ENDOCHITINASE"/>
    <property type="match status" value="1"/>
</dbReference>
<dbReference type="SUPFAM" id="SSF51445">
    <property type="entry name" value="(Trans)glycosidases"/>
    <property type="match status" value="1"/>
</dbReference>
<evidence type="ECO:0000256" key="11">
    <source>
        <dbReference type="SAM" id="SignalP"/>
    </source>
</evidence>
<dbReference type="InterPro" id="IPR017853">
    <property type="entry name" value="GH"/>
</dbReference>
<dbReference type="AlphaFoldDB" id="A0A9Q0J157"/>
<keyword evidence="9" id="KW-0624">Polysaccharide degradation</keyword>